<dbReference type="EMBL" id="RYZH01000007">
    <property type="protein sequence ID" value="RUL88818.1"/>
    <property type="molecule type" value="Genomic_DNA"/>
</dbReference>
<accession>A0A432MP19</accession>
<dbReference type="GO" id="GO:0003841">
    <property type="term" value="F:1-acylglycerol-3-phosphate O-acyltransferase activity"/>
    <property type="evidence" value="ECO:0007669"/>
    <property type="project" value="TreeGrafter"/>
</dbReference>
<evidence type="ECO:0000313" key="6">
    <source>
        <dbReference type="Proteomes" id="UP000280296"/>
    </source>
</evidence>
<dbReference type="PANTHER" id="PTHR10434:SF11">
    <property type="entry name" value="1-ACYL-SN-GLYCEROL-3-PHOSPHATE ACYLTRANSFERASE"/>
    <property type="match status" value="1"/>
</dbReference>
<keyword evidence="6" id="KW-1185">Reference proteome</keyword>
<keyword evidence="3 5" id="KW-0012">Acyltransferase</keyword>
<dbReference type="SMART" id="SM00563">
    <property type="entry name" value="PlsC"/>
    <property type="match status" value="1"/>
</dbReference>
<reference evidence="5 6" key="2">
    <citation type="submission" date="2019-01" db="EMBL/GenBank/DDBJ databases">
        <title>Tautonia sociabilis, a novel thermotolerant planctomycete of Isosphaeraceae family, isolated from a 4000 m deep subterranean habitat.</title>
        <authorList>
            <person name="Kovaleva O.L."/>
            <person name="Elcheninov A.G."/>
            <person name="Van Heerden E."/>
            <person name="Toshchakov S.V."/>
            <person name="Novikov A."/>
            <person name="Bonch-Osmolovskaya E.A."/>
            <person name="Kublanov I.V."/>
        </authorList>
    </citation>
    <scope>NUCLEOTIDE SEQUENCE [LARGE SCALE GENOMIC DNA]</scope>
    <source>
        <strain evidence="5 6">GM2012</strain>
    </source>
</reference>
<evidence type="ECO:0000256" key="2">
    <source>
        <dbReference type="ARBA" id="ARBA00022679"/>
    </source>
</evidence>
<evidence type="ECO:0000259" key="4">
    <source>
        <dbReference type="SMART" id="SM00563"/>
    </source>
</evidence>
<protein>
    <submittedName>
        <fullName evidence="5">1-acyl-sn-glycerol-3-phosphate acyltransferase</fullName>
    </submittedName>
</protein>
<name>A0A432MP19_9BACT</name>
<evidence type="ECO:0000313" key="5">
    <source>
        <dbReference type="EMBL" id="RUL88818.1"/>
    </source>
</evidence>
<dbReference type="OrthoDB" id="9803035at2"/>
<dbReference type="GO" id="GO:0006654">
    <property type="term" value="P:phosphatidic acid biosynthetic process"/>
    <property type="evidence" value="ECO:0007669"/>
    <property type="project" value="TreeGrafter"/>
</dbReference>
<dbReference type="SUPFAM" id="SSF69593">
    <property type="entry name" value="Glycerol-3-phosphate (1)-acyltransferase"/>
    <property type="match status" value="1"/>
</dbReference>
<feature type="domain" description="Phospholipid/glycerol acyltransferase" evidence="4">
    <location>
        <begin position="51"/>
        <end position="162"/>
    </location>
</feature>
<dbReference type="CDD" id="cd07989">
    <property type="entry name" value="LPLAT_AGPAT-like"/>
    <property type="match status" value="1"/>
</dbReference>
<organism evidence="5 6">
    <name type="scientific">Tautonia sociabilis</name>
    <dbReference type="NCBI Taxonomy" id="2080755"/>
    <lineage>
        <taxon>Bacteria</taxon>
        <taxon>Pseudomonadati</taxon>
        <taxon>Planctomycetota</taxon>
        <taxon>Planctomycetia</taxon>
        <taxon>Isosphaerales</taxon>
        <taxon>Isosphaeraceae</taxon>
        <taxon>Tautonia</taxon>
    </lineage>
</organism>
<keyword evidence="2 5" id="KW-0808">Transferase</keyword>
<dbReference type="AlphaFoldDB" id="A0A432MP19"/>
<dbReference type="RefSeq" id="WP_126724306.1">
    <property type="nucleotide sequence ID" value="NZ_RYZH01000007.1"/>
</dbReference>
<dbReference type="InterPro" id="IPR002123">
    <property type="entry name" value="Plipid/glycerol_acylTrfase"/>
</dbReference>
<comment type="caution">
    <text evidence="5">The sequence shown here is derived from an EMBL/GenBank/DDBJ whole genome shotgun (WGS) entry which is preliminary data.</text>
</comment>
<dbReference type="Proteomes" id="UP000280296">
    <property type="component" value="Unassembled WGS sequence"/>
</dbReference>
<reference evidence="5 6" key="1">
    <citation type="submission" date="2018-12" db="EMBL/GenBank/DDBJ databases">
        <authorList>
            <person name="Toschakov S.V."/>
        </authorList>
    </citation>
    <scope>NUCLEOTIDE SEQUENCE [LARGE SCALE GENOMIC DNA]</scope>
    <source>
        <strain evidence="5 6">GM2012</strain>
    </source>
</reference>
<dbReference type="PANTHER" id="PTHR10434">
    <property type="entry name" value="1-ACYL-SN-GLYCEROL-3-PHOSPHATE ACYLTRANSFERASE"/>
    <property type="match status" value="1"/>
</dbReference>
<evidence type="ECO:0000256" key="3">
    <source>
        <dbReference type="ARBA" id="ARBA00023315"/>
    </source>
</evidence>
<proteinExistence type="predicted"/>
<sequence length="224" mass="24480">MTPDDCPSPRDRSLPALAFYRTAQGLVRLLFALLGGFRVTGREHVPDRGATLLVSNHLSFWDVFVLGSGISRPLNFVARSSLFKPMLGWLIRSLGGFPIQREGIGVQGFKETLRRLKRGGIVALFPEGTRSPDGALQPLKPGIAPLATRARVPIVPVGIAGTFEAWPRHRRFPRPHPLRLHIGPPIVPEELDSLSPEEAAALIRERIQQAVDAARLGLAPRPPG</sequence>
<dbReference type="Pfam" id="PF01553">
    <property type="entry name" value="Acyltransferase"/>
    <property type="match status" value="1"/>
</dbReference>
<comment type="pathway">
    <text evidence="1">Lipid metabolism.</text>
</comment>
<gene>
    <name evidence="5" type="ORF">TsocGM_05535</name>
</gene>
<evidence type="ECO:0000256" key="1">
    <source>
        <dbReference type="ARBA" id="ARBA00005189"/>
    </source>
</evidence>